<organism evidence="15 16">
    <name type="scientific">Paraglomus occultum</name>
    <dbReference type="NCBI Taxonomy" id="144539"/>
    <lineage>
        <taxon>Eukaryota</taxon>
        <taxon>Fungi</taxon>
        <taxon>Fungi incertae sedis</taxon>
        <taxon>Mucoromycota</taxon>
        <taxon>Glomeromycotina</taxon>
        <taxon>Glomeromycetes</taxon>
        <taxon>Paraglomerales</taxon>
        <taxon>Paraglomeraceae</taxon>
        <taxon>Paraglomus</taxon>
    </lineage>
</organism>
<keyword evidence="8" id="KW-0067">ATP-binding</keyword>
<reference evidence="15" key="1">
    <citation type="submission" date="2021-06" db="EMBL/GenBank/DDBJ databases">
        <authorList>
            <person name="Kallberg Y."/>
            <person name="Tangrot J."/>
            <person name="Rosling A."/>
        </authorList>
    </citation>
    <scope>NUCLEOTIDE SEQUENCE</scope>
    <source>
        <strain evidence="15">IA702</strain>
    </source>
</reference>
<dbReference type="Gene3D" id="1.20.272.40">
    <property type="match status" value="1"/>
</dbReference>
<dbReference type="InterPro" id="IPR044774">
    <property type="entry name" value="Suv3_DEXQc"/>
</dbReference>
<dbReference type="GO" id="GO:0005759">
    <property type="term" value="C:mitochondrial matrix"/>
    <property type="evidence" value="ECO:0007669"/>
    <property type="project" value="UniProtKB-SubCell"/>
</dbReference>
<dbReference type="InterPro" id="IPR022192">
    <property type="entry name" value="SUV3_C"/>
</dbReference>
<comment type="catalytic activity">
    <reaction evidence="11">
        <text>ATP + H2O = ADP + phosphate + H(+)</text>
        <dbReference type="Rhea" id="RHEA:13065"/>
        <dbReference type="ChEBI" id="CHEBI:15377"/>
        <dbReference type="ChEBI" id="CHEBI:15378"/>
        <dbReference type="ChEBI" id="CHEBI:30616"/>
        <dbReference type="ChEBI" id="CHEBI:43474"/>
        <dbReference type="ChEBI" id="CHEBI:456216"/>
        <dbReference type="EC" id="3.6.4.13"/>
    </reaction>
</comment>
<protein>
    <recommendedName>
        <fullName evidence="4">RNA helicase</fullName>
        <ecNumber evidence="4">3.6.4.13</ecNumber>
    </recommendedName>
</protein>
<comment type="subcellular location">
    <subcellularLocation>
        <location evidence="3">Mitochondrion matrix</location>
    </subcellularLocation>
</comment>
<dbReference type="InterPro" id="IPR001650">
    <property type="entry name" value="Helicase_C-like"/>
</dbReference>
<dbReference type="GO" id="GO:0003724">
    <property type="term" value="F:RNA helicase activity"/>
    <property type="evidence" value="ECO:0007669"/>
    <property type="project" value="UniProtKB-EC"/>
</dbReference>
<keyword evidence="9" id="KW-0809">Transit peptide</keyword>
<dbReference type="GO" id="GO:0016787">
    <property type="term" value="F:hydrolase activity"/>
    <property type="evidence" value="ECO:0007669"/>
    <property type="project" value="UniProtKB-KW"/>
</dbReference>
<comment type="cofactor">
    <cofactor evidence="2">
        <name>Mg(2+)</name>
        <dbReference type="ChEBI" id="CHEBI:18420"/>
    </cofactor>
</comment>
<evidence type="ECO:0000256" key="11">
    <source>
        <dbReference type="ARBA" id="ARBA00047984"/>
    </source>
</evidence>
<dbReference type="InterPro" id="IPR027417">
    <property type="entry name" value="P-loop_NTPase"/>
</dbReference>
<feature type="domain" description="Helicase C-terminal" evidence="14">
    <location>
        <begin position="380"/>
        <end position="538"/>
    </location>
</feature>
<dbReference type="EC" id="3.6.4.13" evidence="4"/>
<evidence type="ECO:0000256" key="6">
    <source>
        <dbReference type="ARBA" id="ARBA00022801"/>
    </source>
</evidence>
<evidence type="ECO:0000259" key="14">
    <source>
        <dbReference type="PROSITE" id="PS51194"/>
    </source>
</evidence>
<evidence type="ECO:0000256" key="12">
    <source>
        <dbReference type="SAM" id="MobiDB-lite"/>
    </source>
</evidence>
<dbReference type="PROSITE" id="PS51192">
    <property type="entry name" value="HELICASE_ATP_BIND_1"/>
    <property type="match status" value="1"/>
</dbReference>
<dbReference type="CDD" id="cd18805">
    <property type="entry name" value="SF2_C_suv3"/>
    <property type="match status" value="1"/>
</dbReference>
<evidence type="ECO:0000256" key="5">
    <source>
        <dbReference type="ARBA" id="ARBA00022741"/>
    </source>
</evidence>
<dbReference type="InterPro" id="IPR050699">
    <property type="entry name" value="RNA-DNA_Helicase"/>
</dbReference>
<evidence type="ECO:0000256" key="1">
    <source>
        <dbReference type="ARBA" id="ARBA00001936"/>
    </source>
</evidence>
<keyword evidence="5" id="KW-0547">Nucleotide-binding</keyword>
<evidence type="ECO:0000256" key="9">
    <source>
        <dbReference type="ARBA" id="ARBA00022946"/>
    </source>
</evidence>
<feature type="region of interest" description="Disordered" evidence="12">
    <location>
        <begin position="713"/>
        <end position="747"/>
    </location>
</feature>
<dbReference type="Pfam" id="PF18147">
    <property type="entry name" value="Suv3_C_1"/>
    <property type="match status" value="1"/>
</dbReference>
<evidence type="ECO:0000256" key="10">
    <source>
        <dbReference type="ARBA" id="ARBA00023128"/>
    </source>
</evidence>
<dbReference type="InterPro" id="IPR055206">
    <property type="entry name" value="DEXQc_SUV3"/>
</dbReference>
<keyword evidence="16" id="KW-1185">Reference proteome</keyword>
<dbReference type="GO" id="GO:0045025">
    <property type="term" value="C:mitochondrial degradosome"/>
    <property type="evidence" value="ECO:0007669"/>
    <property type="project" value="TreeGrafter"/>
</dbReference>
<comment type="cofactor">
    <cofactor evidence="1">
        <name>Mn(2+)</name>
        <dbReference type="ChEBI" id="CHEBI:29035"/>
    </cofactor>
</comment>
<keyword evidence="6" id="KW-0378">Hydrolase</keyword>
<dbReference type="CDD" id="cd17913">
    <property type="entry name" value="DEXQc_Suv3"/>
    <property type="match status" value="1"/>
</dbReference>
<evidence type="ECO:0000313" key="15">
    <source>
        <dbReference type="EMBL" id="CAG8469586.1"/>
    </source>
</evidence>
<evidence type="ECO:0000256" key="3">
    <source>
        <dbReference type="ARBA" id="ARBA00004305"/>
    </source>
</evidence>
<dbReference type="FunFam" id="3.40.50.300:FF:000957">
    <property type="entry name" value="ATP-dependent RNA helicase SUV3L, mitochondrial"/>
    <property type="match status" value="1"/>
</dbReference>
<dbReference type="Proteomes" id="UP000789572">
    <property type="component" value="Unassembled WGS sequence"/>
</dbReference>
<dbReference type="Gene3D" id="1.20.58.1080">
    <property type="match status" value="1"/>
</dbReference>
<dbReference type="AlphaFoldDB" id="A0A9N8W296"/>
<keyword evidence="7" id="KW-0347">Helicase</keyword>
<evidence type="ECO:0000259" key="13">
    <source>
        <dbReference type="PROSITE" id="PS51192"/>
    </source>
</evidence>
<evidence type="ECO:0000256" key="4">
    <source>
        <dbReference type="ARBA" id="ARBA00012552"/>
    </source>
</evidence>
<gene>
    <name evidence="15" type="ORF">POCULU_LOCUS972</name>
</gene>
<dbReference type="InterPro" id="IPR041082">
    <property type="entry name" value="Suv3_C_1"/>
</dbReference>
<comment type="caution">
    <text evidence="15">The sequence shown here is derived from an EMBL/GenBank/DDBJ whole genome shotgun (WGS) entry which is preliminary data.</text>
</comment>
<dbReference type="Gene3D" id="3.40.50.300">
    <property type="entry name" value="P-loop containing nucleotide triphosphate hydrolases"/>
    <property type="match status" value="2"/>
</dbReference>
<dbReference type="GO" id="GO:0000965">
    <property type="term" value="P:mitochondrial RNA 3'-end processing"/>
    <property type="evidence" value="ECO:0007669"/>
    <property type="project" value="TreeGrafter"/>
</dbReference>
<dbReference type="InterPro" id="IPR014001">
    <property type="entry name" value="Helicase_ATP-bd"/>
</dbReference>
<dbReference type="GO" id="GO:0005524">
    <property type="term" value="F:ATP binding"/>
    <property type="evidence" value="ECO:0007669"/>
    <property type="project" value="UniProtKB-KW"/>
</dbReference>
<dbReference type="FunFam" id="1.20.272.40:FF:000002">
    <property type="entry name" value="ATP-dependent RNA helicase SUV3, mitochondrial"/>
    <property type="match status" value="1"/>
</dbReference>
<dbReference type="SMART" id="SM00490">
    <property type="entry name" value="HELICc"/>
    <property type="match status" value="1"/>
</dbReference>
<dbReference type="Pfam" id="PF00271">
    <property type="entry name" value="Helicase_C"/>
    <property type="match status" value="1"/>
</dbReference>
<dbReference type="SUPFAM" id="SSF52540">
    <property type="entry name" value="P-loop containing nucleoside triphosphate hydrolases"/>
    <property type="match status" value="1"/>
</dbReference>
<proteinExistence type="predicted"/>
<evidence type="ECO:0000256" key="2">
    <source>
        <dbReference type="ARBA" id="ARBA00001946"/>
    </source>
</evidence>
<dbReference type="PANTHER" id="PTHR12131">
    <property type="entry name" value="ATP-DEPENDENT RNA AND DNA HELICASE"/>
    <property type="match status" value="1"/>
</dbReference>
<accession>A0A9N8W296</accession>
<dbReference type="EMBL" id="CAJVPJ010000062">
    <property type="protein sequence ID" value="CAG8469586.1"/>
    <property type="molecule type" value="Genomic_DNA"/>
</dbReference>
<dbReference type="PROSITE" id="PS51194">
    <property type="entry name" value="HELICASE_CTER"/>
    <property type="match status" value="1"/>
</dbReference>
<dbReference type="Pfam" id="PF22527">
    <property type="entry name" value="DEXQc_Suv3"/>
    <property type="match status" value="1"/>
</dbReference>
<dbReference type="Pfam" id="PF12513">
    <property type="entry name" value="SUV3_C"/>
    <property type="match status" value="1"/>
</dbReference>
<keyword evidence="10" id="KW-0496">Mitochondrion</keyword>
<feature type="compositionally biased region" description="Basic and acidic residues" evidence="12">
    <location>
        <begin position="728"/>
        <end position="740"/>
    </location>
</feature>
<feature type="domain" description="Helicase ATP-binding" evidence="13">
    <location>
        <begin position="220"/>
        <end position="337"/>
    </location>
</feature>
<evidence type="ECO:0000313" key="16">
    <source>
        <dbReference type="Proteomes" id="UP000789572"/>
    </source>
</evidence>
<evidence type="ECO:0000256" key="7">
    <source>
        <dbReference type="ARBA" id="ARBA00022806"/>
    </source>
</evidence>
<dbReference type="SMART" id="SM00487">
    <property type="entry name" value="DEXDc"/>
    <property type="match status" value="1"/>
</dbReference>
<dbReference type="PANTHER" id="PTHR12131:SF1">
    <property type="entry name" value="ATP-DEPENDENT RNA HELICASE SUPV3L1, MITOCHONDRIAL-RELATED"/>
    <property type="match status" value="1"/>
</dbReference>
<dbReference type="FunFam" id="3.40.50.300:FF:000269">
    <property type="entry name" value="ATP-dependent RNA helicase SUPV3L1, mitochondrial"/>
    <property type="match status" value="1"/>
</dbReference>
<name>A0A9N8W296_9GLOM</name>
<sequence length="747" mass="85632">MWTKFNKHSLFFNWHKNLISRNPPTQYHIASIERTLDRSRLLSKRVSSNGITFDTTRHFSTSATFYRTQANSNRESGYADRRARNFQFPEELSPLQALAMLHRKEWDDSMLKEQLLQFQRNGNIRKQCGEVGIPPSVFKLAVQDFVVAVEKGELPKCGNEVLKEAFEESGVVRVRKLLLSSFLEYAQSNVKKYMSDEQVELFLSIRNISDLRFPADWYAKARQMNRKVILHVGPTNSGKTYNALRRLESAENGLYCGPLRLLAHEIYERMNAKGIPCNLVTGEERREIPGQVRLVSSTVEMANTKKALDVAVIDEIQMIGDFERGWAWTQALLGLQAHEIHLCGDPSVIPLVKELCENVNDELEIKEYKRLSPLVVSNRSLDNNFRHIRRGDAVVTFSRYQIFAVKRMIEKDTGLQCAVVYGGLPPETRSLQAKLFNDPNSGYDVIVASDAIGMGLNLNVKRIVFETVKKFDGKNYRYLTPSQVKQIAGRAGRFGTAHEVGEVTAMDDGDLQYVTRALDAAVTNIDFAGLQPNAEMVELFAHQLPENISFSQLLQKFEDLAQIDGQYFLCNFRDLKIIADRIQSVEMSIADRYAFVTSPVNTRDELVMAYLTKFAEMYGKKEACHLESLVRLPEQPPTTPEVLQDLESAHRVIMLYLWLSYRFPDVFVSVENAIETKARCESLIHDSLQTIQFFRKRTKFSRSKMRHMEEVALRSSTDYGHAKRKGLHKAERRERHRRVDGQQLYTA</sequence>
<evidence type="ECO:0000256" key="8">
    <source>
        <dbReference type="ARBA" id="ARBA00022840"/>
    </source>
</evidence>
<dbReference type="OrthoDB" id="6692397at2759"/>